<dbReference type="PANTHER" id="PTHR35574:SF1">
    <property type="entry name" value="CLC-LIKE PROTEIN"/>
    <property type="match status" value="1"/>
</dbReference>
<accession>A0AAD4NG39</accession>
<proteinExistence type="predicted"/>
<evidence type="ECO:0000313" key="3">
    <source>
        <dbReference type="EMBL" id="KAI1728753.1"/>
    </source>
</evidence>
<protein>
    <submittedName>
        <fullName evidence="3">Clc-like domain-containing protein</fullName>
    </submittedName>
</protein>
<gene>
    <name evidence="3" type="ORF">DdX_00955</name>
</gene>
<organism evidence="3 4">
    <name type="scientific">Ditylenchus destructor</name>
    <dbReference type="NCBI Taxonomy" id="166010"/>
    <lineage>
        <taxon>Eukaryota</taxon>
        <taxon>Metazoa</taxon>
        <taxon>Ecdysozoa</taxon>
        <taxon>Nematoda</taxon>
        <taxon>Chromadorea</taxon>
        <taxon>Rhabditida</taxon>
        <taxon>Tylenchina</taxon>
        <taxon>Tylenchomorpha</taxon>
        <taxon>Sphaerularioidea</taxon>
        <taxon>Anguinidae</taxon>
        <taxon>Anguininae</taxon>
        <taxon>Ditylenchus</taxon>
    </lineage>
</organism>
<evidence type="ECO:0000313" key="4">
    <source>
        <dbReference type="Proteomes" id="UP001201812"/>
    </source>
</evidence>
<dbReference type="Proteomes" id="UP001201812">
    <property type="component" value="Unassembled WGS sequence"/>
</dbReference>
<evidence type="ECO:0000256" key="1">
    <source>
        <dbReference type="SAM" id="MobiDB-lite"/>
    </source>
</evidence>
<dbReference type="GO" id="GO:0016020">
    <property type="term" value="C:membrane"/>
    <property type="evidence" value="ECO:0007669"/>
    <property type="project" value="InterPro"/>
</dbReference>
<dbReference type="PANTHER" id="PTHR35574">
    <property type="entry name" value="PUTATIVE-RELATED"/>
    <property type="match status" value="1"/>
</dbReference>
<feature type="transmembrane region" description="Helical" evidence="2">
    <location>
        <begin position="9"/>
        <end position="30"/>
    </location>
</feature>
<keyword evidence="2" id="KW-0472">Membrane</keyword>
<dbReference type="Gene3D" id="1.20.140.150">
    <property type="match status" value="1"/>
</dbReference>
<feature type="region of interest" description="Disordered" evidence="1">
    <location>
        <begin position="251"/>
        <end position="274"/>
    </location>
</feature>
<feature type="transmembrane region" description="Helical" evidence="2">
    <location>
        <begin position="144"/>
        <end position="168"/>
    </location>
</feature>
<reference evidence="3" key="1">
    <citation type="submission" date="2022-01" db="EMBL/GenBank/DDBJ databases">
        <title>Genome Sequence Resource for Two Populations of Ditylenchus destructor, the Migratory Endoparasitic Phytonematode.</title>
        <authorList>
            <person name="Zhang H."/>
            <person name="Lin R."/>
            <person name="Xie B."/>
        </authorList>
    </citation>
    <scope>NUCLEOTIDE SEQUENCE</scope>
    <source>
        <strain evidence="3">BazhouSP</strain>
    </source>
</reference>
<dbReference type="Pfam" id="PF07062">
    <property type="entry name" value="Clc-like"/>
    <property type="match status" value="1"/>
</dbReference>
<feature type="transmembrane region" description="Helical" evidence="2">
    <location>
        <begin position="115"/>
        <end position="137"/>
    </location>
</feature>
<dbReference type="EMBL" id="JAKKPZ010000001">
    <property type="protein sequence ID" value="KAI1728753.1"/>
    <property type="molecule type" value="Genomic_DNA"/>
</dbReference>
<keyword evidence="4" id="KW-1185">Reference proteome</keyword>
<feature type="transmembrane region" description="Helical" evidence="2">
    <location>
        <begin position="188"/>
        <end position="216"/>
    </location>
</feature>
<keyword evidence="2" id="KW-0812">Transmembrane</keyword>
<name>A0AAD4NG39_9BILA</name>
<sequence>MATTGMQKLVLSATICLMVFGLGFTIAGVFSPAWQVVEFREFQAEHQHGLWWDCVREDRHVVAVGDFYDETPLHCIYKFDDSAINVLEDHVRSGWDEDAAAAEADHHRFWPWHKLLLSLIFISQVLVLVCICTAYCAPRFHPVTFLFTITLLIALIVSALADGVFFLTANRVDTRFVEGVVNTYEQRIGYAFYLHLAGTIFWFFAFMCSVATAYTFSRSQQRVPKSEAHSERNLVNISKDQQRPLLRSTIHNDRNGQWGGAPVPPPRVYRETSA</sequence>
<comment type="caution">
    <text evidence="3">The sequence shown here is derived from an EMBL/GenBank/DDBJ whole genome shotgun (WGS) entry which is preliminary data.</text>
</comment>
<evidence type="ECO:0000256" key="2">
    <source>
        <dbReference type="SAM" id="Phobius"/>
    </source>
</evidence>
<keyword evidence="2" id="KW-1133">Transmembrane helix</keyword>
<dbReference type="AlphaFoldDB" id="A0AAD4NG39"/>
<dbReference type="InterPro" id="IPR010761">
    <property type="entry name" value="Clc_prot-like"/>
</dbReference>